<dbReference type="Pfam" id="PF00571">
    <property type="entry name" value="CBS"/>
    <property type="match status" value="2"/>
</dbReference>
<feature type="transmembrane region" description="Helical" evidence="12">
    <location>
        <begin position="103"/>
        <end position="125"/>
    </location>
</feature>
<dbReference type="Pfam" id="PF01595">
    <property type="entry name" value="CNNM"/>
    <property type="match status" value="1"/>
</dbReference>
<dbReference type="InterPro" id="IPR046342">
    <property type="entry name" value="CBS_dom_sf"/>
</dbReference>
<evidence type="ECO:0000256" key="3">
    <source>
        <dbReference type="ARBA" id="ARBA00022475"/>
    </source>
</evidence>
<dbReference type="GO" id="GO:0050660">
    <property type="term" value="F:flavin adenine dinucleotide binding"/>
    <property type="evidence" value="ECO:0007669"/>
    <property type="project" value="InterPro"/>
</dbReference>
<keyword evidence="3" id="KW-1003">Cell membrane</keyword>
<evidence type="ECO:0000256" key="11">
    <source>
        <dbReference type="SAM" id="MobiDB-lite"/>
    </source>
</evidence>
<evidence type="ECO:0000256" key="4">
    <source>
        <dbReference type="ARBA" id="ARBA00022692"/>
    </source>
</evidence>
<dbReference type="AlphaFoldDB" id="A0A931CCT2"/>
<sequence>MDPAHLSAAASSVGLPDLQLIVVAVLLVLLAGLASMTDAALATVSPARAAEMAREGQRGAGALAVVASDVVRYVNLLLLLRLLCELTATTMVTLVAVDTWGVGWQAALVAAGTMTLVSFVVVGVAPRTVGRQHAYAVGRATAPLVRWLGKVLNPLAKLLILIGNAVTPGKGFPEGPFGSQVELRELVDLAEQRGVVEHGEREMIHSVFALGDTIAREVMVPRTEMVWIEAPKTLQQALFLFLRSGFSRIPVIGESVDDVLGVLYLKDVIRRTQSGDPAVTAQAVADAMRPATFVPESKPVDDLLSEMQAARNHLVIVVDEYGGTAGLVTIEDILEEIVGEITDEYDVERPPIEHLEDGSVRVAARLPIEDLGEVFGVELPADEVETVGGLLGQTLGRVPIPGAKAEVGGLHLTAEGATGRRNRIDSVLVRRVQPEPRADETDENVAETEERQPADA</sequence>
<feature type="region of interest" description="Disordered" evidence="11">
    <location>
        <begin position="423"/>
        <end position="456"/>
    </location>
</feature>
<keyword evidence="4 10" id="KW-0812">Transmembrane</keyword>
<evidence type="ECO:0000259" key="14">
    <source>
        <dbReference type="PROSITE" id="PS51846"/>
    </source>
</evidence>
<evidence type="ECO:0000256" key="7">
    <source>
        <dbReference type="ARBA" id="ARBA00023122"/>
    </source>
</evidence>
<dbReference type="InterPro" id="IPR002550">
    <property type="entry name" value="CNNM"/>
</dbReference>
<protein>
    <submittedName>
        <fullName evidence="15">HlyC/CorC family transporter</fullName>
    </submittedName>
</protein>
<evidence type="ECO:0000256" key="6">
    <source>
        <dbReference type="ARBA" id="ARBA00022989"/>
    </source>
</evidence>
<dbReference type="FunFam" id="3.10.580.10:FF:000002">
    <property type="entry name" value="Magnesium/cobalt efflux protein CorC"/>
    <property type="match status" value="1"/>
</dbReference>
<dbReference type="PANTHER" id="PTHR22777:SF32">
    <property type="entry name" value="UPF0053 INNER MEMBRANE PROTEIN YFJD"/>
    <property type="match status" value="1"/>
</dbReference>
<name>A0A931CCT2_9ACTN</name>
<comment type="subcellular location">
    <subcellularLocation>
        <location evidence="1">Cell membrane</location>
        <topology evidence="1">Multi-pass membrane protein</topology>
    </subcellularLocation>
</comment>
<dbReference type="PROSITE" id="PS51371">
    <property type="entry name" value="CBS"/>
    <property type="match status" value="2"/>
</dbReference>
<dbReference type="Gene3D" id="3.30.465.10">
    <property type="match status" value="1"/>
</dbReference>
<dbReference type="Pfam" id="PF03471">
    <property type="entry name" value="CorC_HlyC"/>
    <property type="match status" value="1"/>
</dbReference>
<dbReference type="EMBL" id="JADQTO010000016">
    <property type="protein sequence ID" value="MBG0565607.1"/>
    <property type="molecule type" value="Genomic_DNA"/>
</dbReference>
<evidence type="ECO:0000256" key="1">
    <source>
        <dbReference type="ARBA" id="ARBA00004651"/>
    </source>
</evidence>
<feature type="domain" description="CBS" evidence="13">
    <location>
        <begin position="287"/>
        <end position="344"/>
    </location>
</feature>
<evidence type="ECO:0000256" key="9">
    <source>
        <dbReference type="PROSITE-ProRule" id="PRU00703"/>
    </source>
</evidence>
<dbReference type="InterPro" id="IPR005170">
    <property type="entry name" value="Transptr-assoc_dom"/>
</dbReference>
<dbReference type="SMART" id="SM01091">
    <property type="entry name" value="CorC_HlyC"/>
    <property type="match status" value="1"/>
</dbReference>
<dbReference type="InterPro" id="IPR036318">
    <property type="entry name" value="FAD-bd_PCMH-like_sf"/>
</dbReference>
<dbReference type="InterPro" id="IPR000644">
    <property type="entry name" value="CBS_dom"/>
</dbReference>
<dbReference type="GO" id="GO:0005886">
    <property type="term" value="C:plasma membrane"/>
    <property type="evidence" value="ECO:0007669"/>
    <property type="project" value="UniProtKB-SubCell"/>
</dbReference>
<dbReference type="Proteomes" id="UP000598146">
    <property type="component" value="Unassembled WGS sequence"/>
</dbReference>
<feature type="domain" description="CBS" evidence="13">
    <location>
        <begin position="219"/>
        <end position="279"/>
    </location>
</feature>
<dbReference type="Gene3D" id="3.10.580.10">
    <property type="entry name" value="CBS-domain"/>
    <property type="match status" value="1"/>
</dbReference>
<keyword evidence="5" id="KW-0677">Repeat</keyword>
<accession>A0A931CCT2</accession>
<keyword evidence="6 10" id="KW-1133">Transmembrane helix</keyword>
<evidence type="ECO:0000313" key="16">
    <source>
        <dbReference type="Proteomes" id="UP000598146"/>
    </source>
</evidence>
<dbReference type="PROSITE" id="PS51846">
    <property type="entry name" value="CNNM"/>
    <property type="match status" value="1"/>
</dbReference>
<evidence type="ECO:0000259" key="13">
    <source>
        <dbReference type="PROSITE" id="PS51371"/>
    </source>
</evidence>
<comment type="caution">
    <text evidence="15">The sequence shown here is derived from an EMBL/GenBank/DDBJ whole genome shotgun (WGS) entry which is preliminary data.</text>
</comment>
<comment type="similarity">
    <text evidence="2">Belongs to the UPF0053 family.</text>
</comment>
<feature type="domain" description="CNNM transmembrane" evidence="14">
    <location>
        <begin position="13"/>
        <end position="200"/>
    </location>
</feature>
<keyword evidence="8 10" id="KW-0472">Membrane</keyword>
<dbReference type="CDD" id="cd04590">
    <property type="entry name" value="CBS_pair_CorC_HlyC_assoc"/>
    <property type="match status" value="1"/>
</dbReference>
<proteinExistence type="inferred from homology"/>
<dbReference type="SUPFAM" id="SSF54631">
    <property type="entry name" value="CBS-domain pair"/>
    <property type="match status" value="1"/>
</dbReference>
<dbReference type="SMART" id="SM00116">
    <property type="entry name" value="CBS"/>
    <property type="match status" value="2"/>
</dbReference>
<gene>
    <name evidence="15" type="ORF">I4J89_29560</name>
</gene>
<keyword evidence="7 9" id="KW-0129">CBS domain</keyword>
<dbReference type="InterPro" id="IPR044751">
    <property type="entry name" value="Ion_transp-like_CBS"/>
</dbReference>
<dbReference type="SUPFAM" id="SSF56176">
    <property type="entry name" value="FAD-binding/transporter-associated domain-like"/>
    <property type="match status" value="1"/>
</dbReference>
<evidence type="ECO:0000256" key="12">
    <source>
        <dbReference type="SAM" id="Phobius"/>
    </source>
</evidence>
<dbReference type="InterPro" id="IPR016169">
    <property type="entry name" value="FAD-bd_PCMH_sub2"/>
</dbReference>
<dbReference type="PANTHER" id="PTHR22777">
    <property type="entry name" value="HEMOLYSIN-RELATED"/>
    <property type="match status" value="1"/>
</dbReference>
<dbReference type="RefSeq" id="WP_196417392.1">
    <property type="nucleotide sequence ID" value="NZ_JADQTO010000016.1"/>
</dbReference>
<organism evidence="15 16">
    <name type="scientific">Actinoplanes aureus</name>
    <dbReference type="NCBI Taxonomy" id="2792083"/>
    <lineage>
        <taxon>Bacteria</taxon>
        <taxon>Bacillati</taxon>
        <taxon>Actinomycetota</taxon>
        <taxon>Actinomycetes</taxon>
        <taxon>Micromonosporales</taxon>
        <taxon>Micromonosporaceae</taxon>
        <taxon>Actinoplanes</taxon>
    </lineage>
</organism>
<evidence type="ECO:0000256" key="2">
    <source>
        <dbReference type="ARBA" id="ARBA00006337"/>
    </source>
</evidence>
<feature type="transmembrane region" description="Helical" evidence="12">
    <location>
        <begin position="20"/>
        <end position="41"/>
    </location>
</feature>
<reference evidence="15" key="1">
    <citation type="submission" date="2020-11" db="EMBL/GenBank/DDBJ databases">
        <title>Isolation and identification of active actinomycetes.</title>
        <authorList>
            <person name="Sun X."/>
        </authorList>
    </citation>
    <scope>NUCLEOTIDE SEQUENCE</scope>
    <source>
        <strain evidence="15">NEAU-A11</strain>
    </source>
</reference>
<evidence type="ECO:0000256" key="10">
    <source>
        <dbReference type="PROSITE-ProRule" id="PRU01193"/>
    </source>
</evidence>
<evidence type="ECO:0000256" key="5">
    <source>
        <dbReference type="ARBA" id="ARBA00022737"/>
    </source>
</evidence>
<evidence type="ECO:0000313" key="15">
    <source>
        <dbReference type="EMBL" id="MBG0565607.1"/>
    </source>
</evidence>
<evidence type="ECO:0000256" key="8">
    <source>
        <dbReference type="ARBA" id="ARBA00023136"/>
    </source>
</evidence>
<keyword evidence="16" id="KW-1185">Reference proteome</keyword>